<gene>
    <name evidence="2" type="ORF">SAMN04489742_3412</name>
</gene>
<keyword evidence="3" id="KW-1185">Reference proteome</keyword>
<dbReference type="InterPro" id="IPR035985">
    <property type="entry name" value="Ubiquitin-activating_enz"/>
</dbReference>
<protein>
    <submittedName>
        <fullName evidence="2">Bacteriocin biosynthesis cyclodehydratase domain-containing protein</fullName>
    </submittedName>
</protein>
<dbReference type="STRING" id="37928.SAMN04489742_3412"/>
<organism evidence="2 3">
    <name type="scientific">Crystallibacter crystallopoietes</name>
    <dbReference type="NCBI Taxonomy" id="37928"/>
    <lineage>
        <taxon>Bacteria</taxon>
        <taxon>Bacillati</taxon>
        <taxon>Actinomycetota</taxon>
        <taxon>Actinomycetes</taxon>
        <taxon>Micrococcales</taxon>
        <taxon>Micrococcaceae</taxon>
        <taxon>Crystallibacter</taxon>
    </lineage>
</organism>
<reference evidence="2 3" key="1">
    <citation type="submission" date="2016-10" db="EMBL/GenBank/DDBJ databases">
        <authorList>
            <person name="de Groot N.N."/>
        </authorList>
    </citation>
    <scope>NUCLEOTIDE SEQUENCE [LARGE SCALE GENOMIC DNA]</scope>
    <source>
        <strain evidence="2 3">DSM 20117</strain>
    </source>
</reference>
<evidence type="ECO:0000259" key="1">
    <source>
        <dbReference type="Pfam" id="PF00899"/>
    </source>
</evidence>
<dbReference type="NCBIfam" id="TIGR03882">
    <property type="entry name" value="cyclo_dehyd_2"/>
    <property type="match status" value="1"/>
</dbReference>
<dbReference type="AlphaFoldDB" id="A0A1H1FEQ0"/>
<dbReference type="SUPFAM" id="SSF69572">
    <property type="entry name" value="Activating enzymes of the ubiquitin-like proteins"/>
    <property type="match status" value="1"/>
</dbReference>
<dbReference type="RefSeq" id="WP_158300420.1">
    <property type="nucleotide sequence ID" value="NZ_CP018863.1"/>
</dbReference>
<dbReference type="EMBL" id="FNKH01000002">
    <property type="protein sequence ID" value="SDQ99462.1"/>
    <property type="molecule type" value="Genomic_DNA"/>
</dbReference>
<dbReference type="Proteomes" id="UP000181917">
    <property type="component" value="Unassembled WGS sequence"/>
</dbReference>
<dbReference type="InterPro" id="IPR022291">
    <property type="entry name" value="Bacteriocin_synth_cyclodeHase"/>
</dbReference>
<dbReference type="Pfam" id="PF00899">
    <property type="entry name" value="ThiF"/>
    <property type="match status" value="1"/>
</dbReference>
<evidence type="ECO:0000313" key="3">
    <source>
        <dbReference type="Proteomes" id="UP000181917"/>
    </source>
</evidence>
<accession>A0A1H1FEQ0</accession>
<proteinExistence type="predicted"/>
<dbReference type="Gene3D" id="3.40.50.720">
    <property type="entry name" value="NAD(P)-binding Rossmann-like Domain"/>
    <property type="match status" value="1"/>
</dbReference>
<sequence>MAELKINPGLRLIERRGTVQIGLGSTGLVLEGTGQGDLDFLYRLRTGLDDTELEHAAGNCSITTERARALVAALESVLVDPPAKSEQLSGLRLDRLAPDRAHWSAVYSVDSSALLANRARAAVHLIGLGRTGGAVACALAAAGVGTLLLEDRASVGPADVGSGAFRLADVGLNRAQAVRKMIRNIDPTVSTHILSNSMDPEAAAGRPRFLNLVIYTDRDVPNARISHGLSEGDNPHLSLLLRERDALIGPLVVPGQSACLDCLDRHHAQADPDWYELCSQVHGASAEAGAVDEVAQSVAAAGLASLQSLLFLDGRNRPAAWSAVLQLRSADGTVGRHEYRPHPECACQLQPALQDS</sequence>
<dbReference type="InterPro" id="IPR000594">
    <property type="entry name" value="ThiF_NAD_FAD-bd"/>
</dbReference>
<name>A0A1H1FEQ0_9MICC</name>
<dbReference type="GO" id="GO:0008641">
    <property type="term" value="F:ubiquitin-like modifier activating enzyme activity"/>
    <property type="evidence" value="ECO:0007669"/>
    <property type="project" value="InterPro"/>
</dbReference>
<feature type="domain" description="THIF-type NAD/FAD binding fold" evidence="1">
    <location>
        <begin position="120"/>
        <end position="202"/>
    </location>
</feature>
<evidence type="ECO:0000313" key="2">
    <source>
        <dbReference type="EMBL" id="SDQ99462.1"/>
    </source>
</evidence>